<evidence type="ECO:0000313" key="2">
    <source>
        <dbReference type="EMBL" id="EFJ04041.1"/>
    </source>
</evidence>
<feature type="compositionally biased region" description="Basic and acidic residues" evidence="1">
    <location>
        <begin position="164"/>
        <end position="175"/>
    </location>
</feature>
<keyword evidence="3" id="KW-1185">Reference proteome</keyword>
<dbReference type="AlphaFoldDB" id="D8PL42"/>
<dbReference type="HOGENOM" id="CLU_763244_0_0_1"/>
<dbReference type="VEuPathDB" id="FungiDB:SCHCODRAFT_0231843"/>
<protein>
    <submittedName>
        <fullName evidence="2">Uncharacterized protein</fullName>
    </submittedName>
</protein>
<sequence length="363" mass="39881">MISFSLCLSEAPSLVATSTYPSLIPSHPCRSLAAKLIFLVFRSAGQPTLRRRALCSRWLHALLIWFYLTRLVHAASDFVRLPQPSARSPTPLGSHSRPFAPTYDRLLALDHDGDDDGDDSGGGARALKTADAQESRLRTASASHLRRRDADRAESVPHALTVGSERDAEREDPADRTSFGRVCSTAARRPRRVDLDDGARPSAPTTARRDGGLPGLIHYTFENIPTYAPSRAGDVITCLFTLGRLKGRFERRKAWWKGGWGRPTVLNACFANRRRPHSRAKGRWRGYPCALDRPWPVVLPVKRRRGPAESTRVGVWGPVGSTMRGCRTTGAEGKGVCLMLMAVRVQLGEGILFVRAAISKGVA</sequence>
<organism evidence="3">
    <name type="scientific">Schizophyllum commune (strain H4-8 / FGSC 9210)</name>
    <name type="common">Split gill fungus</name>
    <dbReference type="NCBI Taxonomy" id="578458"/>
    <lineage>
        <taxon>Eukaryota</taxon>
        <taxon>Fungi</taxon>
        <taxon>Dikarya</taxon>
        <taxon>Basidiomycota</taxon>
        <taxon>Agaricomycotina</taxon>
        <taxon>Agaricomycetes</taxon>
        <taxon>Agaricomycetidae</taxon>
        <taxon>Agaricales</taxon>
        <taxon>Schizophyllaceae</taxon>
        <taxon>Schizophyllum</taxon>
    </lineage>
</organism>
<feature type="region of interest" description="Disordered" evidence="1">
    <location>
        <begin position="110"/>
        <end position="211"/>
    </location>
</feature>
<name>D8PL42_SCHCM</name>
<accession>D8PL42</accession>
<proteinExistence type="predicted"/>
<gene>
    <name evidence="2" type="ORF">SCHCODRAFT_231843</name>
</gene>
<reference evidence="2 3" key="1">
    <citation type="journal article" date="2010" name="Nat. Biotechnol.">
        <title>Genome sequence of the model mushroom Schizophyllum commune.</title>
        <authorList>
            <person name="Ohm R.A."/>
            <person name="de Jong J.F."/>
            <person name="Lugones L.G."/>
            <person name="Aerts A."/>
            <person name="Kothe E."/>
            <person name="Stajich J.E."/>
            <person name="de Vries R.P."/>
            <person name="Record E."/>
            <person name="Levasseur A."/>
            <person name="Baker S.E."/>
            <person name="Bartholomew K.A."/>
            <person name="Coutinho P.M."/>
            <person name="Erdmann S."/>
            <person name="Fowler T.J."/>
            <person name="Gathman A.C."/>
            <person name="Lombard V."/>
            <person name="Henrissat B."/>
            <person name="Knabe N."/>
            <person name="Kuees U."/>
            <person name="Lilly W.W."/>
            <person name="Lindquist E."/>
            <person name="Lucas S."/>
            <person name="Magnuson J.K."/>
            <person name="Piumi F."/>
            <person name="Raudaskoski M."/>
            <person name="Salamov A."/>
            <person name="Schmutz J."/>
            <person name="Schwarze F.W.M.R."/>
            <person name="vanKuyk P.A."/>
            <person name="Horton J.S."/>
            <person name="Grigoriev I.V."/>
            <person name="Woesten H.A.B."/>
        </authorList>
    </citation>
    <scope>NUCLEOTIDE SEQUENCE [LARGE SCALE GENOMIC DNA]</scope>
    <source>
        <strain evidence="3">H4-8 / FGSC 9210</strain>
    </source>
</reference>
<evidence type="ECO:0000256" key="1">
    <source>
        <dbReference type="SAM" id="MobiDB-lite"/>
    </source>
</evidence>
<dbReference type="InParanoid" id="D8PL42"/>
<dbReference type="Proteomes" id="UP000007431">
    <property type="component" value="Unassembled WGS sequence"/>
</dbReference>
<dbReference type="EMBL" id="GL377302">
    <property type="protein sequence ID" value="EFJ04041.1"/>
    <property type="molecule type" value="Genomic_DNA"/>
</dbReference>
<evidence type="ECO:0000313" key="3">
    <source>
        <dbReference type="Proteomes" id="UP000007431"/>
    </source>
</evidence>